<dbReference type="EMBL" id="OCZC01000073">
    <property type="protein sequence ID" value="SOO25547.1"/>
    <property type="molecule type" value="Genomic_DNA"/>
</dbReference>
<comment type="caution">
    <text evidence="1">The sequence shown here is derived from an EMBL/GenBank/DDBJ whole genome shotgun (WGS) entry which is preliminary data.</text>
</comment>
<sequence length="56" mass="6665">MVQLRSTEQLEQTSLASHAIGALTGQWQRMMELLRRAVPDERSPARHRWRRPRLQQ</sequence>
<evidence type="ECO:0000313" key="2">
    <source>
        <dbReference type="Proteomes" id="UP000234345"/>
    </source>
</evidence>
<organism evidence="1 2">
    <name type="scientific">Xanthomonas campestris pv. phaseoli</name>
    <dbReference type="NCBI Taxonomy" id="317013"/>
    <lineage>
        <taxon>Bacteria</taxon>
        <taxon>Pseudomonadati</taxon>
        <taxon>Pseudomonadota</taxon>
        <taxon>Gammaproteobacteria</taxon>
        <taxon>Lysobacterales</taxon>
        <taxon>Lysobacteraceae</taxon>
        <taxon>Xanthomonas</taxon>
    </lineage>
</organism>
<reference evidence="1 2" key="1">
    <citation type="submission" date="2017-10" db="EMBL/GenBank/DDBJ databases">
        <authorList>
            <person name="Regsiter A."/>
            <person name="William W."/>
        </authorList>
    </citation>
    <scope>NUCLEOTIDE SEQUENCE [LARGE SCALE GENOMIC DNA]</scope>
    <source>
        <strain evidence="1 2">CFBP6991</strain>
    </source>
</reference>
<gene>
    <name evidence="1" type="ORF">XFF6991_460102</name>
</gene>
<proteinExistence type="predicted"/>
<dbReference type="Proteomes" id="UP000234345">
    <property type="component" value="Unassembled WGS sequence"/>
</dbReference>
<name>A0A7Z7NHZ7_XANCH</name>
<evidence type="ECO:0000313" key="1">
    <source>
        <dbReference type="EMBL" id="SOO25547.1"/>
    </source>
</evidence>
<protein>
    <submittedName>
        <fullName evidence="1">Uncharacterized protein</fullName>
    </submittedName>
</protein>
<dbReference type="AlphaFoldDB" id="A0A7Z7NHZ7"/>
<accession>A0A7Z7NHZ7</accession>